<proteinExistence type="predicted"/>
<dbReference type="Pfam" id="PF02129">
    <property type="entry name" value="Peptidase_S15"/>
    <property type="match status" value="1"/>
</dbReference>
<keyword evidence="4" id="KW-0378">Hydrolase</keyword>
<protein>
    <submittedName>
        <fullName evidence="4">Alpha/beta hydrolase</fullName>
    </submittedName>
</protein>
<accession>A0ABV1KFP2</accession>
<evidence type="ECO:0000313" key="5">
    <source>
        <dbReference type="Proteomes" id="UP001494902"/>
    </source>
</evidence>
<feature type="chain" id="PRO_5045885774" evidence="2">
    <location>
        <begin position="20"/>
        <end position="460"/>
    </location>
</feature>
<dbReference type="InterPro" id="IPR000383">
    <property type="entry name" value="Xaa-Pro-like_dom"/>
</dbReference>
<feature type="region of interest" description="Disordered" evidence="1">
    <location>
        <begin position="287"/>
        <end position="306"/>
    </location>
</feature>
<dbReference type="SUPFAM" id="SSF53474">
    <property type="entry name" value="alpha/beta-Hydrolases"/>
    <property type="match status" value="1"/>
</dbReference>
<sequence>MRRFVPFILLLAVLGAGCAAPSFPDLPGTISGAWSGRVMEPGSPREVEVTFTPDGGGSLVVPAEGPDATPVQDVGVRDGVVTFTVPDLPGDVRFEGALGAGSIDGTWTRAGEELPLVLEPGSLRPGPDRPQEPRPPFPYRVEEVGFDSGDIAVGGALTVPDGDGPFPAVVLISDRGTRDRDATQSTHRTFRVLADALTRAGYAVLRTDGRGVGGTGGFVEDTGYPQLAGDVAAGAEFLRARPEIDGGRIGLLGHGEGGYLAPLAAPDAGAAFAILLASPAMDGAAATELEARERPAASEASLGEVEESRTLRRRHLELIRTGDDDGIRALWRAWFEKQRAAGPGEQLEDPAELAERFVPGPYRRSYLLHDPAPSLRALDVPVLAVYGGRDPQVPAARNEPLMRDLLSANPVATVRTFPGLNHLMQPAGTGDPDEYTRIPTTIDPEVLDAVADWLDEYVGS</sequence>
<dbReference type="PROSITE" id="PS51257">
    <property type="entry name" value="PROKAR_LIPOPROTEIN"/>
    <property type="match status" value="1"/>
</dbReference>
<dbReference type="InterPro" id="IPR053145">
    <property type="entry name" value="AB_hydrolase_Est10"/>
</dbReference>
<evidence type="ECO:0000256" key="1">
    <source>
        <dbReference type="SAM" id="MobiDB-lite"/>
    </source>
</evidence>
<dbReference type="InterPro" id="IPR029058">
    <property type="entry name" value="AB_hydrolase_fold"/>
</dbReference>
<evidence type="ECO:0000259" key="3">
    <source>
        <dbReference type="Pfam" id="PF02129"/>
    </source>
</evidence>
<keyword evidence="5" id="KW-1185">Reference proteome</keyword>
<reference evidence="4 5" key="1">
    <citation type="submission" date="2024-03" db="EMBL/GenBank/DDBJ databases">
        <title>Draft genome sequence of Pseudonocardia nematodicida JCM 31783.</title>
        <authorList>
            <person name="Butdee W."/>
            <person name="Duangmal K."/>
        </authorList>
    </citation>
    <scope>NUCLEOTIDE SEQUENCE [LARGE SCALE GENOMIC DNA]</scope>
    <source>
        <strain evidence="4 5">JCM 31783</strain>
    </source>
</reference>
<feature type="domain" description="Xaa-Pro dipeptidyl-peptidase-like" evidence="3">
    <location>
        <begin position="157"/>
        <end position="390"/>
    </location>
</feature>
<name>A0ABV1KFP2_9PSEU</name>
<evidence type="ECO:0000313" key="4">
    <source>
        <dbReference type="EMBL" id="MEQ3553164.1"/>
    </source>
</evidence>
<dbReference type="Proteomes" id="UP001494902">
    <property type="component" value="Unassembled WGS sequence"/>
</dbReference>
<dbReference type="EMBL" id="JBEDNQ010000009">
    <property type="protein sequence ID" value="MEQ3553164.1"/>
    <property type="molecule type" value="Genomic_DNA"/>
</dbReference>
<keyword evidence="2" id="KW-0732">Signal</keyword>
<comment type="caution">
    <text evidence="4">The sequence shown here is derived from an EMBL/GenBank/DDBJ whole genome shotgun (WGS) entry which is preliminary data.</text>
</comment>
<dbReference type="Gene3D" id="3.40.50.1820">
    <property type="entry name" value="alpha/beta hydrolase"/>
    <property type="match status" value="1"/>
</dbReference>
<dbReference type="PANTHER" id="PTHR43265">
    <property type="entry name" value="ESTERASE ESTD"/>
    <property type="match status" value="1"/>
</dbReference>
<dbReference type="RefSeq" id="WP_349300229.1">
    <property type="nucleotide sequence ID" value="NZ_JBEDNQ010000009.1"/>
</dbReference>
<gene>
    <name evidence="4" type="ORF">WIS52_22065</name>
</gene>
<organism evidence="4 5">
    <name type="scientific">Pseudonocardia nematodicida</name>
    <dbReference type="NCBI Taxonomy" id="1206997"/>
    <lineage>
        <taxon>Bacteria</taxon>
        <taxon>Bacillati</taxon>
        <taxon>Actinomycetota</taxon>
        <taxon>Actinomycetes</taxon>
        <taxon>Pseudonocardiales</taxon>
        <taxon>Pseudonocardiaceae</taxon>
        <taxon>Pseudonocardia</taxon>
    </lineage>
</organism>
<evidence type="ECO:0000256" key="2">
    <source>
        <dbReference type="SAM" id="SignalP"/>
    </source>
</evidence>
<dbReference type="GO" id="GO:0016787">
    <property type="term" value="F:hydrolase activity"/>
    <property type="evidence" value="ECO:0007669"/>
    <property type="project" value="UniProtKB-KW"/>
</dbReference>
<feature type="signal peptide" evidence="2">
    <location>
        <begin position="1"/>
        <end position="19"/>
    </location>
</feature>
<dbReference type="PANTHER" id="PTHR43265:SF1">
    <property type="entry name" value="ESTERASE ESTD"/>
    <property type="match status" value="1"/>
</dbReference>